<protein>
    <recommendedName>
        <fullName evidence="6">4Fe-4S ferredoxin-type domain-containing protein</fullName>
    </recommendedName>
</protein>
<keyword evidence="4" id="KW-0411">Iron-sulfur</keyword>
<keyword evidence="5" id="KW-0472">Membrane</keyword>
<feature type="transmembrane region" description="Helical" evidence="5">
    <location>
        <begin position="388"/>
        <end position="407"/>
    </location>
</feature>
<feature type="domain" description="4Fe-4S ferredoxin-type" evidence="6">
    <location>
        <begin position="349"/>
        <end position="378"/>
    </location>
</feature>
<dbReference type="SUPFAM" id="SSF54862">
    <property type="entry name" value="4Fe-4S ferredoxins"/>
    <property type="match status" value="1"/>
</dbReference>
<keyword evidence="3" id="KW-0408">Iron</keyword>
<evidence type="ECO:0000313" key="7">
    <source>
        <dbReference type="EMBL" id="UYP46228.1"/>
    </source>
</evidence>
<dbReference type="InterPro" id="IPR007160">
    <property type="entry name" value="DUF362"/>
</dbReference>
<gene>
    <name evidence="7" type="ORF">NEF87_002513</name>
</gene>
<keyword evidence="5" id="KW-1133">Transmembrane helix</keyword>
<keyword evidence="1" id="KW-0004">4Fe-4S</keyword>
<evidence type="ECO:0000256" key="1">
    <source>
        <dbReference type="ARBA" id="ARBA00022485"/>
    </source>
</evidence>
<dbReference type="InterPro" id="IPR017900">
    <property type="entry name" value="4Fe4S_Fe_S_CS"/>
</dbReference>
<evidence type="ECO:0000256" key="5">
    <source>
        <dbReference type="SAM" id="Phobius"/>
    </source>
</evidence>
<dbReference type="PANTHER" id="PTHR24960">
    <property type="entry name" value="PHOTOSYSTEM I IRON-SULFUR CENTER-RELATED"/>
    <property type="match status" value="1"/>
</dbReference>
<evidence type="ECO:0000259" key="6">
    <source>
        <dbReference type="PROSITE" id="PS51379"/>
    </source>
</evidence>
<evidence type="ECO:0000256" key="2">
    <source>
        <dbReference type="ARBA" id="ARBA00022723"/>
    </source>
</evidence>
<keyword evidence="5" id="KW-0812">Transmembrane</keyword>
<dbReference type="PROSITE" id="PS51379">
    <property type="entry name" value="4FE4S_FER_2"/>
    <property type="match status" value="2"/>
</dbReference>
<sequence length="408" mass="45107">MIHNNLISIQKIHNEEVENAVFTALKAINAEELMVREGMIILIKPNVLSGKPAERAVTTHPEVLRAVIRWVKQFKPARVFVGDSSGSNSPNATQVALKACGILQVCIDENVECAPLEKTPRKIYSVKNGFVLDEIASTHLLEDADLIINIPKIKTHGLTTLTCCIKNMFGTVMLGNKAQMHARFPMVDAFTSALVDVYSVSSPQLTVIDGYLCQEGKGPAAGDVVKLDLILAGYDGVALDTTVCKIIDVDPNQVMYLPKAEQKNLGSMKLDDYTFVGEKIESVKRPFKLPSIKIPKFKIPKKITEYLGKILFKSRLKVDPSKCVLCGKCWQNCPVDALTPPEEKQVGKTVPLWDKKKCITCYCCTELCPHEAIDFHVNPTRNFLLSKLGISIIAFLVIIGVFLRIVLS</sequence>
<dbReference type="Pfam" id="PF04015">
    <property type="entry name" value="DUF362"/>
    <property type="match status" value="1"/>
</dbReference>
<evidence type="ECO:0000313" key="8">
    <source>
        <dbReference type="Proteomes" id="UP001208689"/>
    </source>
</evidence>
<dbReference type="Gene3D" id="3.30.70.20">
    <property type="match status" value="2"/>
</dbReference>
<name>A0ABY6HRT6_9ARCH</name>
<proteinExistence type="predicted"/>
<feature type="domain" description="4Fe-4S ferredoxin-type" evidence="6">
    <location>
        <begin position="314"/>
        <end position="343"/>
    </location>
</feature>
<reference evidence="7" key="1">
    <citation type="submission" date="2022-09" db="EMBL/GenBank/DDBJ databases">
        <title>Actin cytoskeleton and complex cell architecture in an #Asgard archaeon.</title>
        <authorList>
            <person name="Ponce Toledo R.I."/>
            <person name="Schleper C."/>
            <person name="Rodrigues Oliveira T."/>
            <person name="Wollweber F."/>
            <person name="Xu J."/>
            <person name="Rittmann S."/>
            <person name="Klingl A."/>
            <person name="Pilhofer M."/>
        </authorList>
    </citation>
    <scope>NUCLEOTIDE SEQUENCE</scope>
    <source>
        <strain evidence="7">B-35</strain>
    </source>
</reference>
<dbReference type="InterPro" id="IPR050157">
    <property type="entry name" value="PSI_iron-sulfur_center"/>
</dbReference>
<dbReference type="PROSITE" id="PS00198">
    <property type="entry name" value="4FE4S_FER_1"/>
    <property type="match status" value="2"/>
</dbReference>
<evidence type="ECO:0000256" key="4">
    <source>
        <dbReference type="ARBA" id="ARBA00023014"/>
    </source>
</evidence>
<organism evidence="7 8">
    <name type="scientific">Candidatus Lokiarchaeum ossiferum</name>
    <dbReference type="NCBI Taxonomy" id="2951803"/>
    <lineage>
        <taxon>Archaea</taxon>
        <taxon>Promethearchaeati</taxon>
        <taxon>Promethearchaeota</taxon>
        <taxon>Promethearchaeia</taxon>
        <taxon>Promethearchaeales</taxon>
        <taxon>Promethearchaeaceae</taxon>
        <taxon>Candidatus Lokiarchaeum</taxon>
    </lineage>
</organism>
<evidence type="ECO:0000256" key="3">
    <source>
        <dbReference type="ARBA" id="ARBA00023004"/>
    </source>
</evidence>
<dbReference type="PANTHER" id="PTHR24960:SF79">
    <property type="entry name" value="PHOTOSYSTEM I IRON-SULFUR CENTER"/>
    <property type="match status" value="1"/>
</dbReference>
<dbReference type="Proteomes" id="UP001208689">
    <property type="component" value="Chromosome"/>
</dbReference>
<keyword evidence="8" id="KW-1185">Reference proteome</keyword>
<accession>A0ABY6HRT6</accession>
<dbReference type="InterPro" id="IPR017896">
    <property type="entry name" value="4Fe4S_Fe-S-bd"/>
</dbReference>
<dbReference type="Pfam" id="PF12838">
    <property type="entry name" value="Fer4_7"/>
    <property type="match status" value="1"/>
</dbReference>
<dbReference type="EMBL" id="CP104013">
    <property type="protein sequence ID" value="UYP46228.1"/>
    <property type="molecule type" value="Genomic_DNA"/>
</dbReference>
<keyword evidence="2" id="KW-0479">Metal-binding</keyword>